<feature type="binding site" evidence="9">
    <location>
        <begin position="190"/>
        <end position="194"/>
    </location>
    <ligand>
        <name>GTP</name>
        <dbReference type="ChEBI" id="CHEBI:37565"/>
    </ligand>
</feature>
<dbReference type="SUPFAM" id="SSF47446">
    <property type="entry name" value="Signal peptide-binding domain"/>
    <property type="match status" value="1"/>
</dbReference>
<keyword evidence="2 9" id="KW-0547">Nucleotide-binding</keyword>
<dbReference type="InterPro" id="IPR013822">
    <property type="entry name" value="Signal_recog_particl_SRP54_hlx"/>
</dbReference>
<protein>
    <recommendedName>
        <fullName evidence="9">Signal recognition particle protein</fullName>
        <ecNumber evidence="9">3.6.5.4</ecNumber>
    </recommendedName>
    <alternativeName>
        <fullName evidence="9">Fifty-four homolog</fullName>
    </alternativeName>
</protein>
<feature type="binding site" evidence="9">
    <location>
        <begin position="109"/>
        <end position="116"/>
    </location>
    <ligand>
        <name>GTP</name>
        <dbReference type="ChEBI" id="CHEBI:37565"/>
    </ligand>
</feature>
<comment type="subcellular location">
    <subcellularLocation>
        <location evidence="9">Cytoplasm</location>
    </subcellularLocation>
    <text evidence="9">The SRP-RNC complex is targeted to the cytoplasmic membrane.</text>
</comment>
<comment type="domain">
    <text evidence="9">Composed of three domains: the N-terminal N domain, which is responsible for interactions with the ribosome, the central G domain, which binds GTP, and the C-terminal M domain, which binds the RNA and the signal sequence of the RNC.</text>
</comment>
<dbReference type="PANTHER" id="PTHR11564">
    <property type="entry name" value="SIGNAL RECOGNITION PARTICLE 54K PROTEIN SRP54"/>
    <property type="match status" value="1"/>
</dbReference>
<evidence type="ECO:0000256" key="1">
    <source>
        <dbReference type="ARBA" id="ARBA00005450"/>
    </source>
</evidence>
<dbReference type="InterPro" id="IPR022941">
    <property type="entry name" value="SRP54"/>
</dbReference>
<gene>
    <name evidence="9" type="primary">ffh</name>
    <name evidence="10" type="ORF">C4N23_08250</name>
</gene>
<dbReference type="InterPro" id="IPR042101">
    <property type="entry name" value="SRP54_N_sf"/>
</dbReference>
<dbReference type="SUPFAM" id="SSF52540">
    <property type="entry name" value="P-loop containing nucleoside triphosphate hydrolases"/>
    <property type="match status" value="1"/>
</dbReference>
<proteinExistence type="inferred from homology"/>
<organism evidence="10 11">
    <name type="scientific">Faecalibacterium hattorii</name>
    <dbReference type="NCBI Taxonomy" id="2935520"/>
    <lineage>
        <taxon>Bacteria</taxon>
        <taxon>Bacillati</taxon>
        <taxon>Bacillota</taxon>
        <taxon>Clostridia</taxon>
        <taxon>Eubacteriales</taxon>
        <taxon>Oscillospiraceae</taxon>
        <taxon>Faecalibacterium</taxon>
    </lineage>
</organism>
<comment type="similarity">
    <text evidence="1 9">Belongs to the GTP-binding SRP family. SRP54 subfamily.</text>
</comment>
<evidence type="ECO:0000256" key="2">
    <source>
        <dbReference type="ARBA" id="ARBA00022741"/>
    </source>
</evidence>
<name>A0A173YZH9_9FIRM</name>
<dbReference type="Gene3D" id="1.20.120.140">
    <property type="entry name" value="Signal recognition particle SRP54, nucleotide-binding domain"/>
    <property type="match status" value="1"/>
</dbReference>
<comment type="subunit">
    <text evidence="9">Part of the signal recognition particle protein translocation system, which is composed of SRP and FtsY.</text>
</comment>
<evidence type="ECO:0000256" key="3">
    <source>
        <dbReference type="ARBA" id="ARBA00022801"/>
    </source>
</evidence>
<dbReference type="GO" id="GO:0006614">
    <property type="term" value="P:SRP-dependent cotranslational protein targeting to membrane"/>
    <property type="evidence" value="ECO:0007669"/>
    <property type="project" value="InterPro"/>
</dbReference>
<keyword evidence="4 9" id="KW-0694">RNA-binding</keyword>
<keyword evidence="3 9" id="KW-0378">Hydrolase</keyword>
<dbReference type="NCBIfam" id="TIGR00959">
    <property type="entry name" value="ffh"/>
    <property type="match status" value="1"/>
</dbReference>
<dbReference type="InterPro" id="IPR004125">
    <property type="entry name" value="Signal_recog_particle_SRP54_M"/>
</dbReference>
<dbReference type="GO" id="GO:0048500">
    <property type="term" value="C:signal recognition particle"/>
    <property type="evidence" value="ECO:0007669"/>
    <property type="project" value="UniProtKB-UniRule"/>
</dbReference>
<dbReference type="InterPro" id="IPR027417">
    <property type="entry name" value="P-loop_NTPase"/>
</dbReference>
<dbReference type="EC" id="3.6.5.4" evidence="9"/>
<dbReference type="SMART" id="SM00963">
    <property type="entry name" value="SRP54_N"/>
    <property type="match status" value="1"/>
</dbReference>
<evidence type="ECO:0000313" key="11">
    <source>
        <dbReference type="Proteomes" id="UP000250429"/>
    </source>
</evidence>
<dbReference type="InterPro" id="IPR004780">
    <property type="entry name" value="SRP"/>
</dbReference>
<evidence type="ECO:0000256" key="8">
    <source>
        <dbReference type="ARBA" id="ARBA00048027"/>
    </source>
</evidence>
<dbReference type="GO" id="GO:0005525">
    <property type="term" value="F:GTP binding"/>
    <property type="evidence" value="ECO:0007669"/>
    <property type="project" value="UniProtKB-UniRule"/>
</dbReference>
<accession>A0A173YZH9</accession>
<dbReference type="InterPro" id="IPR003593">
    <property type="entry name" value="AAA+_ATPase"/>
</dbReference>
<evidence type="ECO:0000256" key="6">
    <source>
        <dbReference type="ARBA" id="ARBA00023135"/>
    </source>
</evidence>
<dbReference type="SMART" id="SM00382">
    <property type="entry name" value="AAA"/>
    <property type="match status" value="1"/>
</dbReference>
<keyword evidence="6 9" id="KW-0733">Signal recognition particle</keyword>
<dbReference type="Pfam" id="PF02978">
    <property type="entry name" value="SRP_SPB"/>
    <property type="match status" value="1"/>
</dbReference>
<keyword evidence="9" id="KW-0963">Cytoplasm</keyword>
<comment type="caution">
    <text evidence="10">The sequence shown here is derived from an EMBL/GenBank/DDBJ whole genome shotgun (WGS) entry which is preliminary data.</text>
</comment>
<reference evidence="10 11" key="1">
    <citation type="submission" date="2018-02" db="EMBL/GenBank/DDBJ databases">
        <title>Complete genome sequencing of Faecalibacterium prausnitzii strains isolated from the human gut.</title>
        <authorList>
            <person name="Fitzgerald B.C."/>
            <person name="Shkoporov A.N."/>
            <person name="Ross P.R."/>
            <person name="Hill C."/>
        </authorList>
    </citation>
    <scope>NUCLEOTIDE SEQUENCE [LARGE SCALE GENOMIC DNA]</scope>
    <source>
        <strain evidence="10 11">APC922/41-1</strain>
    </source>
</reference>
<comment type="catalytic activity">
    <reaction evidence="8 9">
        <text>GTP + H2O = GDP + phosphate + H(+)</text>
        <dbReference type="Rhea" id="RHEA:19669"/>
        <dbReference type="ChEBI" id="CHEBI:15377"/>
        <dbReference type="ChEBI" id="CHEBI:15378"/>
        <dbReference type="ChEBI" id="CHEBI:37565"/>
        <dbReference type="ChEBI" id="CHEBI:43474"/>
        <dbReference type="ChEBI" id="CHEBI:58189"/>
        <dbReference type="EC" id="3.6.5.4"/>
    </reaction>
</comment>
<evidence type="ECO:0000256" key="5">
    <source>
        <dbReference type="ARBA" id="ARBA00023134"/>
    </source>
</evidence>
<dbReference type="EMBL" id="PRLC01000010">
    <property type="protein sequence ID" value="RAW61062.1"/>
    <property type="molecule type" value="Genomic_DNA"/>
</dbReference>
<dbReference type="FunFam" id="3.40.50.300:FF:000022">
    <property type="entry name" value="Signal recognition particle 54 kDa subunit"/>
    <property type="match status" value="1"/>
</dbReference>
<dbReference type="InterPro" id="IPR000897">
    <property type="entry name" value="SRP54_GTPase_dom"/>
</dbReference>
<dbReference type="Pfam" id="PF02881">
    <property type="entry name" value="SRP54_N"/>
    <property type="match status" value="1"/>
</dbReference>
<dbReference type="Pfam" id="PF00448">
    <property type="entry name" value="SRP54"/>
    <property type="match status" value="1"/>
</dbReference>
<evidence type="ECO:0000256" key="9">
    <source>
        <dbReference type="HAMAP-Rule" id="MF_00306"/>
    </source>
</evidence>
<evidence type="ECO:0000256" key="7">
    <source>
        <dbReference type="ARBA" id="ARBA00023274"/>
    </source>
</evidence>
<sequence>MAFESLTDRLAGVFKKLRGHGKLTEADIKAAMREVRMALLEADVNYKVAKDFCAKVSERAMGQEVMESLTPAQQVVKIVNEELVALMGGEEAEKLIVKNKGQTIIMLCGLQGNGKTTHAAKLAKYFIKQGRRPMLVACDIYRPAAIDQLQVVGKQAGAPVFTLDGEKPPVIAKKALAHAKDYGNDIIILDTAGRLQIDEVLMQELVQIKEAVPVDETLLVVDAMAGQDAVNVAKTFNETVGVDGIILTKTDGDTRGGAALSVLAVTGKPIKFQGTGEKLDDLEVFHPSRMAGRILGMGDVLSLIERAQDAADEKAAEETAKRMMENKFDMNDMLAQFAQIRKMGGAGAMLSMMPGMSGIDASQIDEKAFDRIEAMIYSMTKEEREKPSIINPKRKRRIAAGSGTRVEDVNKLLKQFEMMQKMMKQFKKSPKGFARRLGGMMGSPNAFRGLK</sequence>
<dbReference type="HAMAP" id="MF_00306">
    <property type="entry name" value="SRP54"/>
    <property type="match status" value="1"/>
</dbReference>
<dbReference type="GO" id="GO:0003924">
    <property type="term" value="F:GTPase activity"/>
    <property type="evidence" value="ECO:0007669"/>
    <property type="project" value="UniProtKB-UniRule"/>
</dbReference>
<dbReference type="SMART" id="SM00962">
    <property type="entry name" value="SRP54"/>
    <property type="match status" value="1"/>
</dbReference>
<keyword evidence="11" id="KW-1185">Reference proteome</keyword>
<dbReference type="AlphaFoldDB" id="A0A173YZH9"/>
<feature type="binding site" evidence="9">
    <location>
        <begin position="248"/>
        <end position="251"/>
    </location>
    <ligand>
        <name>GTP</name>
        <dbReference type="ChEBI" id="CHEBI:37565"/>
    </ligand>
</feature>
<dbReference type="RefSeq" id="WP_055189690.1">
    <property type="nucleotide sequence ID" value="NZ_JBLVPC010000132.1"/>
</dbReference>
<dbReference type="Gene3D" id="1.10.260.30">
    <property type="entry name" value="Signal recognition particle, SRP54 subunit, M-domain"/>
    <property type="match status" value="1"/>
</dbReference>
<dbReference type="GO" id="GO:0008312">
    <property type="term" value="F:7S RNA binding"/>
    <property type="evidence" value="ECO:0007669"/>
    <property type="project" value="InterPro"/>
</dbReference>
<dbReference type="InterPro" id="IPR036891">
    <property type="entry name" value="Signal_recog_part_SRP54_M_sf"/>
</dbReference>
<keyword evidence="5 9" id="KW-0342">GTP-binding</keyword>
<dbReference type="PANTHER" id="PTHR11564:SF5">
    <property type="entry name" value="SIGNAL RECOGNITION PARTICLE SUBUNIT SRP54"/>
    <property type="match status" value="1"/>
</dbReference>
<dbReference type="OrthoDB" id="9804720at2"/>
<comment type="function">
    <text evidence="9">Involved in targeting and insertion of nascent membrane proteins into the cytoplasmic membrane. Binds to the hydrophobic signal sequence of the ribosome-nascent chain (RNC) as it emerges from the ribosomes. The SRP-RNC complex is then targeted to the cytoplasmic membrane where it interacts with the SRP receptor FtsY.</text>
</comment>
<evidence type="ECO:0000256" key="4">
    <source>
        <dbReference type="ARBA" id="ARBA00022884"/>
    </source>
</evidence>
<keyword evidence="7 9" id="KW-0687">Ribonucleoprotein</keyword>
<dbReference type="CDD" id="cd18539">
    <property type="entry name" value="SRP_G"/>
    <property type="match status" value="1"/>
</dbReference>
<dbReference type="Gene3D" id="3.40.50.300">
    <property type="entry name" value="P-loop containing nucleotide triphosphate hydrolases"/>
    <property type="match status" value="1"/>
</dbReference>
<dbReference type="Proteomes" id="UP000250429">
    <property type="component" value="Unassembled WGS sequence"/>
</dbReference>
<evidence type="ECO:0000313" key="10">
    <source>
        <dbReference type="EMBL" id="RAW61062.1"/>
    </source>
</evidence>